<dbReference type="Proteomes" id="UP000464178">
    <property type="component" value="Chromosome"/>
</dbReference>
<gene>
    <name evidence="3" type="ORF">SOIL9_28830</name>
</gene>
<protein>
    <recommendedName>
        <fullName evidence="2">DUF1559 domain-containing protein</fullName>
    </recommendedName>
</protein>
<dbReference type="Pfam" id="PF07596">
    <property type="entry name" value="SBP_bac_10"/>
    <property type="match status" value="1"/>
</dbReference>
<organism evidence="3 4">
    <name type="scientific">Gemmata massiliana</name>
    <dbReference type="NCBI Taxonomy" id="1210884"/>
    <lineage>
        <taxon>Bacteria</taxon>
        <taxon>Pseudomonadati</taxon>
        <taxon>Planctomycetota</taxon>
        <taxon>Planctomycetia</taxon>
        <taxon>Gemmatales</taxon>
        <taxon>Gemmataceae</taxon>
        <taxon>Gemmata</taxon>
    </lineage>
</organism>
<evidence type="ECO:0000313" key="3">
    <source>
        <dbReference type="EMBL" id="VTR94831.1"/>
    </source>
</evidence>
<keyword evidence="1" id="KW-0732">Signal</keyword>
<dbReference type="PANTHER" id="PTHR30093:SF2">
    <property type="entry name" value="TYPE II SECRETION SYSTEM PROTEIN H"/>
    <property type="match status" value="1"/>
</dbReference>
<feature type="chain" id="PRO_5026979735" description="DUF1559 domain-containing protein" evidence="1">
    <location>
        <begin position="22"/>
        <end position="247"/>
    </location>
</feature>
<keyword evidence="4" id="KW-1185">Reference proteome</keyword>
<evidence type="ECO:0000256" key="1">
    <source>
        <dbReference type="SAM" id="SignalP"/>
    </source>
</evidence>
<evidence type="ECO:0000313" key="4">
    <source>
        <dbReference type="Proteomes" id="UP000464178"/>
    </source>
</evidence>
<dbReference type="AlphaFoldDB" id="A0A6P2D0Q3"/>
<name>A0A6P2D0Q3_9BACT</name>
<dbReference type="PANTHER" id="PTHR30093">
    <property type="entry name" value="GENERAL SECRETION PATHWAY PROTEIN G"/>
    <property type="match status" value="1"/>
</dbReference>
<evidence type="ECO:0000259" key="2">
    <source>
        <dbReference type="Pfam" id="PF07596"/>
    </source>
</evidence>
<dbReference type="KEGG" id="gms:SOIL9_28830"/>
<proteinExistence type="predicted"/>
<reference evidence="3 4" key="1">
    <citation type="submission" date="2019-05" db="EMBL/GenBank/DDBJ databases">
        <authorList>
            <consortium name="Science for Life Laboratories"/>
        </authorList>
    </citation>
    <scope>NUCLEOTIDE SEQUENCE [LARGE SCALE GENOMIC DNA]</scope>
    <source>
        <strain evidence="3">Soil9</strain>
    </source>
</reference>
<dbReference type="InterPro" id="IPR011453">
    <property type="entry name" value="DUF1559"/>
</dbReference>
<sequence length="247" mass="27242">MRRFLCGALALIAIAFSTLDATESQALTRTPQHLKPDPKAVANPREVATVAPSANNLRRIAIAMHEYSDTNGVLPPAAYWNKAGQACLSWRVLILPQLGHEALYKQFKLDEPWDSEHNKKLLAKMPSVYATPGLTKSGSTETYYRVFVGNGAGFDWIFGTLLIKILDGTVNTIMCTIASTSVPWSKPDELEFDPEKDPTKLFGALPTGQPQVVMFDGTVKTLKKLPSKETLKLLIQRNDGQVIPDDF</sequence>
<feature type="domain" description="DUF1559" evidence="2">
    <location>
        <begin position="45"/>
        <end position="127"/>
    </location>
</feature>
<feature type="signal peptide" evidence="1">
    <location>
        <begin position="1"/>
        <end position="21"/>
    </location>
</feature>
<dbReference type="EMBL" id="LR593886">
    <property type="protein sequence ID" value="VTR94831.1"/>
    <property type="molecule type" value="Genomic_DNA"/>
</dbReference>
<accession>A0A6P2D0Q3</accession>
<dbReference type="RefSeq" id="WP_162669323.1">
    <property type="nucleotide sequence ID" value="NZ_LR593886.1"/>
</dbReference>